<feature type="compositionally biased region" description="Basic residues" evidence="1">
    <location>
        <begin position="194"/>
        <end position="206"/>
    </location>
</feature>
<protein>
    <submittedName>
        <fullName evidence="2">Uncharacterized protein</fullName>
    </submittedName>
</protein>
<sequence length="273" mass="30813">MQPFIVFLVVIGLILIFVSYFASEKLTSGQGNTLDSDFLNMSNMTDEGRQFMMHSLEKKISENADEIVVKVDDELSQISNEKIIAVSEYSDQVLEKINQNHEEVVFMYHMLAEKENELKAIMKEYNDLKSNMKHEIPDSKVNENIVTKSMDNTSNNNRDTNNIVHSSTVKESTVSTETIETGRVLENGINQAKNNRKRKRNAKSSKLHSVNQANLHGNEEVDALLSIQNEQNNNGKILDLYKSGMTVVDIAKQLDLGQGEVKLVIDLFKGMKG</sequence>
<accession>A0A7R7ID86</accession>
<evidence type="ECO:0000313" key="3">
    <source>
        <dbReference type="Proteomes" id="UP000595897"/>
    </source>
</evidence>
<proteinExistence type="predicted"/>
<reference evidence="2 3" key="1">
    <citation type="submission" date="2020-11" db="EMBL/GenBank/DDBJ databases">
        <title>Draft genome sequencing of a Lachnospiraceae strain isolated from anoxic soil subjected to BSD treatment.</title>
        <authorList>
            <person name="Uek A."/>
            <person name="Tonouchi A."/>
        </authorList>
    </citation>
    <scope>NUCLEOTIDE SEQUENCE [LARGE SCALE GENOMIC DNA]</scope>
    <source>
        <strain evidence="2 3">TB5</strain>
    </source>
</reference>
<feature type="region of interest" description="Disordered" evidence="1">
    <location>
        <begin position="191"/>
        <end position="215"/>
    </location>
</feature>
<dbReference type="Proteomes" id="UP000595897">
    <property type="component" value="Chromosome"/>
</dbReference>
<keyword evidence="3" id="KW-1185">Reference proteome</keyword>
<evidence type="ECO:0000313" key="2">
    <source>
        <dbReference type="EMBL" id="BCN31503.1"/>
    </source>
</evidence>
<dbReference type="InterPro" id="IPR046118">
    <property type="entry name" value="DUF6115"/>
</dbReference>
<organism evidence="2 3">
    <name type="scientific">Anaeromicropila herbilytica</name>
    <dbReference type="NCBI Taxonomy" id="2785025"/>
    <lineage>
        <taxon>Bacteria</taxon>
        <taxon>Bacillati</taxon>
        <taxon>Bacillota</taxon>
        <taxon>Clostridia</taxon>
        <taxon>Lachnospirales</taxon>
        <taxon>Lachnospiraceae</taxon>
        <taxon>Anaeromicropila</taxon>
    </lineage>
</organism>
<dbReference type="KEGG" id="ahb:bsdtb5_27980"/>
<dbReference type="AlphaFoldDB" id="A0A7R7ID86"/>
<gene>
    <name evidence="2" type="ORF">bsdtb5_27980</name>
</gene>
<name>A0A7R7ID86_9FIRM</name>
<dbReference type="Pfam" id="PF19610">
    <property type="entry name" value="DUF6115"/>
    <property type="match status" value="2"/>
</dbReference>
<evidence type="ECO:0000256" key="1">
    <source>
        <dbReference type="SAM" id="MobiDB-lite"/>
    </source>
</evidence>
<dbReference type="EMBL" id="AP024169">
    <property type="protein sequence ID" value="BCN31503.1"/>
    <property type="molecule type" value="Genomic_DNA"/>
</dbReference>